<evidence type="ECO:0000256" key="2">
    <source>
        <dbReference type="ARBA" id="ARBA00004922"/>
    </source>
</evidence>
<evidence type="ECO:0000256" key="6">
    <source>
        <dbReference type="ARBA" id="ARBA00022989"/>
    </source>
</evidence>
<organism evidence="9 10">
    <name type="scientific">Dimargaris verticillata</name>
    <dbReference type="NCBI Taxonomy" id="2761393"/>
    <lineage>
        <taxon>Eukaryota</taxon>
        <taxon>Fungi</taxon>
        <taxon>Fungi incertae sedis</taxon>
        <taxon>Zoopagomycota</taxon>
        <taxon>Kickxellomycotina</taxon>
        <taxon>Dimargaritomycetes</taxon>
        <taxon>Dimargaritales</taxon>
        <taxon>Dimargaritaceae</taxon>
        <taxon>Dimargaris</taxon>
    </lineage>
</organism>
<dbReference type="EMBL" id="JANBQB010000714">
    <property type="protein sequence ID" value="KAJ1974042.1"/>
    <property type="molecule type" value="Genomic_DNA"/>
</dbReference>
<dbReference type="Pfam" id="PF02109">
    <property type="entry name" value="DAD"/>
    <property type="match status" value="1"/>
</dbReference>
<evidence type="ECO:0000313" key="10">
    <source>
        <dbReference type="Proteomes" id="UP001151582"/>
    </source>
</evidence>
<evidence type="ECO:0000256" key="3">
    <source>
        <dbReference type="ARBA" id="ARBA00009386"/>
    </source>
</evidence>
<dbReference type="PANTHER" id="PTHR10705">
    <property type="entry name" value="DOLICHYL-DIPHOSPHOOLIGOSACCHARIDE--PROTEIN GLYCOSYLTRANSFERASE SUBUNIT DAD1"/>
    <property type="match status" value="1"/>
</dbReference>
<keyword evidence="10" id="KW-1185">Reference proteome</keyword>
<gene>
    <name evidence="9" type="primary">DAD1</name>
    <name evidence="9" type="ORF">H4R34_004868</name>
</gene>
<dbReference type="GO" id="GO:0008250">
    <property type="term" value="C:oligosaccharyltransferase complex"/>
    <property type="evidence" value="ECO:0007669"/>
    <property type="project" value="InterPro"/>
</dbReference>
<evidence type="ECO:0000313" key="9">
    <source>
        <dbReference type="EMBL" id="KAJ1974042.1"/>
    </source>
</evidence>
<dbReference type="Proteomes" id="UP001151582">
    <property type="component" value="Unassembled WGS sequence"/>
</dbReference>
<dbReference type="InterPro" id="IPR003038">
    <property type="entry name" value="DAD/Ost2"/>
</dbReference>
<proteinExistence type="inferred from homology"/>
<accession>A0A9W8AY03</accession>
<comment type="caution">
    <text evidence="9">The sequence shown here is derived from an EMBL/GenBank/DDBJ whole genome shotgun (WGS) entry which is preliminary data.</text>
</comment>
<protein>
    <recommendedName>
        <fullName evidence="8">Dolichyl-diphosphooligosaccharide--protein glycosyltransferase subunit OST2</fullName>
        <shortName evidence="8">Oligosaccharyl transferase subunit OST2</shortName>
    </recommendedName>
</protein>
<comment type="subcellular location">
    <subcellularLocation>
        <location evidence="1 8">Endoplasmic reticulum membrane</location>
        <topology evidence="1 8">Multi-pass membrane protein</topology>
    </subcellularLocation>
</comment>
<evidence type="ECO:0000256" key="8">
    <source>
        <dbReference type="RuleBase" id="RU361136"/>
    </source>
</evidence>
<feature type="transmembrane region" description="Helical" evidence="8">
    <location>
        <begin position="39"/>
        <end position="59"/>
    </location>
</feature>
<evidence type="ECO:0000256" key="5">
    <source>
        <dbReference type="ARBA" id="ARBA00022824"/>
    </source>
</evidence>
<comment type="function">
    <text evidence="8">Subunit of the oligosaccharyl transferase (OST) complex that catalyzes the initial transfer of a defined glycan (Glc(3)Man(9)GlcNAc(2) in eukaryotes) from the lipid carrier dolichol-pyrophosphate to an asparagine residue within an Asn-X-Ser/Thr consensus motif in nascent polypeptide chains, the first step in protein N-glycosylation. N-glycosylation occurs cotranslationally and the complex associates with the Sec61 complex at the channel-forming translocon complex that mediates protein translocation across the endoplasmic reticulum (ER). All subunits are required for a maximal enzyme activity.</text>
</comment>
<dbReference type="OrthoDB" id="445566at2759"/>
<keyword evidence="4 8" id="KW-0812">Transmembrane</keyword>
<comment type="pathway">
    <text evidence="2 8">Protein modification; protein glycosylation.</text>
</comment>
<dbReference type="PIRSF" id="PIRSF005588">
    <property type="entry name" value="DAD"/>
    <property type="match status" value="1"/>
</dbReference>
<comment type="similarity">
    <text evidence="3 8">Belongs to the DAD/OST2 family.</text>
</comment>
<reference evidence="9" key="1">
    <citation type="submission" date="2022-07" db="EMBL/GenBank/DDBJ databases">
        <title>Phylogenomic reconstructions and comparative analyses of Kickxellomycotina fungi.</title>
        <authorList>
            <person name="Reynolds N.K."/>
            <person name="Stajich J.E."/>
            <person name="Barry K."/>
            <person name="Grigoriev I.V."/>
            <person name="Crous P."/>
            <person name="Smith M.E."/>
        </authorList>
    </citation>
    <scope>NUCLEOTIDE SEQUENCE</scope>
    <source>
        <strain evidence="9">RSA 567</strain>
    </source>
</reference>
<evidence type="ECO:0000256" key="4">
    <source>
        <dbReference type="ARBA" id="ARBA00022692"/>
    </source>
</evidence>
<name>A0A9W8AY03_9FUNG</name>
<evidence type="ECO:0000256" key="7">
    <source>
        <dbReference type="ARBA" id="ARBA00023136"/>
    </source>
</evidence>
<keyword evidence="7 8" id="KW-0472">Membrane</keyword>
<dbReference type="PANTHER" id="PTHR10705:SF0">
    <property type="entry name" value="DOLICHYL-DIPHOSPHOOLIGOSACCHARIDE--PROTEIN GLYCOSYLTRANSFERASE SUBUNIT DAD1"/>
    <property type="match status" value="1"/>
</dbReference>
<dbReference type="AlphaFoldDB" id="A0A9W8AY03"/>
<feature type="transmembrane region" description="Helical" evidence="8">
    <location>
        <begin position="103"/>
        <end position="121"/>
    </location>
</feature>
<comment type="subunit">
    <text evidence="8">Component of the oligosaccharyltransferase (OST) complex.</text>
</comment>
<feature type="transmembrane region" description="Helical" evidence="8">
    <location>
        <begin position="65"/>
        <end position="83"/>
    </location>
</feature>
<keyword evidence="6 8" id="KW-1133">Transmembrane helix</keyword>
<evidence type="ECO:0000256" key="1">
    <source>
        <dbReference type="ARBA" id="ARBA00004477"/>
    </source>
</evidence>
<sequence length="122" mass="13583">MASSKRQLPSSTTGLPDLVQWLQRSYWTTTPQSLKLIDAYIAFTVVVGVLQFVYCLLVSSFPYNAFLAGFGSAVASFTFATVLRIRVNPKNTEYAHLSPERAFAEFVVCHVVLHFIVANYLG</sequence>
<keyword evidence="5 8" id="KW-0256">Endoplasmic reticulum</keyword>
<dbReference type="GO" id="GO:0006487">
    <property type="term" value="P:protein N-linked glycosylation"/>
    <property type="evidence" value="ECO:0007669"/>
    <property type="project" value="TreeGrafter"/>
</dbReference>